<dbReference type="PANTHER" id="PTHR13349">
    <property type="entry name" value="TRANSLATION MACHINERY-ASSOCIATED PROTEIN 16"/>
    <property type="match status" value="1"/>
</dbReference>
<keyword evidence="4" id="KW-1185">Reference proteome</keyword>
<dbReference type="Pfam" id="PF11176">
    <property type="entry name" value="Tma16"/>
    <property type="match status" value="1"/>
</dbReference>
<accession>A0A0D7B865</accession>
<evidence type="ECO:0000256" key="1">
    <source>
        <dbReference type="ARBA" id="ARBA00034127"/>
    </source>
</evidence>
<name>A0A0D7B865_9AGAR</name>
<feature type="compositionally biased region" description="Basic residues" evidence="2">
    <location>
        <begin position="18"/>
        <end position="27"/>
    </location>
</feature>
<proteinExistence type="inferred from homology"/>
<protein>
    <recommendedName>
        <fullName evidence="5">Translation machinery-associated protein 16</fullName>
    </recommendedName>
</protein>
<evidence type="ECO:0000256" key="2">
    <source>
        <dbReference type="SAM" id="MobiDB-lite"/>
    </source>
</evidence>
<feature type="region of interest" description="Disordered" evidence="2">
    <location>
        <begin position="1"/>
        <end position="58"/>
    </location>
</feature>
<dbReference type="STRING" id="1314674.A0A0D7B865"/>
<feature type="compositionally biased region" description="Low complexity" evidence="2">
    <location>
        <begin position="1"/>
        <end position="14"/>
    </location>
</feature>
<sequence>MAPTKTAKTAAATEKTTKPVKHAKKEKIFHPSSRKAGQLQRKNIRQDKLGGQSSVRSKRNNEMANVYGFFYHSLPPTGEMSLVELHELIRDNWLSRHDEELAEEKAARRKGRPKSTREMKLEEAKLRESEEYRTGIDVIDLTHPANVRLFRQWDQKEVAFIDLLRFLRISSTDTERATVSRPGKHFTLVPDSENEVAADSVMQVDS</sequence>
<dbReference type="InterPro" id="IPR021346">
    <property type="entry name" value="Tma16"/>
</dbReference>
<dbReference type="Gene3D" id="1.20.1440.170">
    <property type="entry name" value="Translation machinery-associated protein 16-like"/>
    <property type="match status" value="1"/>
</dbReference>
<dbReference type="OrthoDB" id="270284at2759"/>
<reference evidence="3 4" key="1">
    <citation type="journal article" date="2015" name="Fungal Genet. Biol.">
        <title>Evolution of novel wood decay mechanisms in Agaricales revealed by the genome sequences of Fistulina hepatica and Cylindrobasidium torrendii.</title>
        <authorList>
            <person name="Floudas D."/>
            <person name="Held B.W."/>
            <person name="Riley R."/>
            <person name="Nagy L.G."/>
            <person name="Koehler G."/>
            <person name="Ransdell A.S."/>
            <person name="Younus H."/>
            <person name="Chow J."/>
            <person name="Chiniquy J."/>
            <person name="Lipzen A."/>
            <person name="Tritt A."/>
            <person name="Sun H."/>
            <person name="Haridas S."/>
            <person name="LaButti K."/>
            <person name="Ohm R.A."/>
            <person name="Kues U."/>
            <person name="Blanchette R.A."/>
            <person name="Grigoriev I.V."/>
            <person name="Minto R.E."/>
            <person name="Hibbett D.S."/>
        </authorList>
    </citation>
    <scope>NUCLEOTIDE SEQUENCE [LARGE SCALE GENOMIC DNA]</scope>
    <source>
        <strain evidence="3 4">FP15055 ss-10</strain>
    </source>
</reference>
<organism evidence="3 4">
    <name type="scientific">Cylindrobasidium torrendii FP15055 ss-10</name>
    <dbReference type="NCBI Taxonomy" id="1314674"/>
    <lineage>
        <taxon>Eukaryota</taxon>
        <taxon>Fungi</taxon>
        <taxon>Dikarya</taxon>
        <taxon>Basidiomycota</taxon>
        <taxon>Agaricomycotina</taxon>
        <taxon>Agaricomycetes</taxon>
        <taxon>Agaricomycetidae</taxon>
        <taxon>Agaricales</taxon>
        <taxon>Marasmiineae</taxon>
        <taxon>Physalacriaceae</taxon>
        <taxon>Cylindrobasidium</taxon>
    </lineage>
</organism>
<dbReference type="Proteomes" id="UP000054007">
    <property type="component" value="Unassembled WGS sequence"/>
</dbReference>
<evidence type="ECO:0000313" key="4">
    <source>
        <dbReference type="Proteomes" id="UP000054007"/>
    </source>
</evidence>
<evidence type="ECO:0000313" key="3">
    <source>
        <dbReference type="EMBL" id="KIY66445.1"/>
    </source>
</evidence>
<evidence type="ECO:0008006" key="5">
    <source>
        <dbReference type="Google" id="ProtNLM"/>
    </source>
</evidence>
<comment type="similarity">
    <text evidence="1">Belongs to the TMA16 family.</text>
</comment>
<dbReference type="GO" id="GO:0005634">
    <property type="term" value="C:nucleus"/>
    <property type="evidence" value="ECO:0007669"/>
    <property type="project" value="TreeGrafter"/>
</dbReference>
<dbReference type="AlphaFoldDB" id="A0A0D7B865"/>
<dbReference type="InterPro" id="IPR038356">
    <property type="entry name" value="Tma16_sf"/>
</dbReference>
<dbReference type="PANTHER" id="PTHR13349:SF2">
    <property type="entry name" value="TRANSLATION MACHINERY-ASSOCIATED PROTEIN 16"/>
    <property type="match status" value="1"/>
</dbReference>
<dbReference type="EMBL" id="KN880554">
    <property type="protein sequence ID" value="KIY66445.1"/>
    <property type="molecule type" value="Genomic_DNA"/>
</dbReference>
<gene>
    <name evidence="3" type="ORF">CYLTODRAFT_377721</name>
</gene>